<evidence type="ECO:0000313" key="1">
    <source>
        <dbReference type="EMBL" id="EEC42655.1"/>
    </source>
</evidence>
<sequence length="357" mass="40767">MQAETSTVSLTPHTAPSHQALTLVGRSWAGDGTSCFVPELHCLWDCGAVVTPRTPHAIFITHTHADHVQMLPYLLHRATVTDQPIPLYLPAAFVSRLRDYLHAHQHLVQSGGDDDDDNDTDYTDTDTKMSYSRPLYERCTLVPVQPGDELTVRIPARRDPLLVRVVACHHRIDCVGYSCWEQQTTLRPEYRGQDVAALRKQMAADALFRTTRRPLFCFLGDTTHRVWTQHAELLQQHHVIVVECTFLDNATVNKAVATRHMHWKELQPIVNAHPNVWFVLLHGSLRYSSLQRLRFFQPPDVCPHRNVHVLVRPEDVAREWQRERDKNANKTNVRSEEAEELAPPTCQCVRCQPSTGV</sequence>
<dbReference type="AlphaFoldDB" id="B7S4A6"/>
<dbReference type="OMA" id="LTHFSMR"/>
<accession>B7S4A6</accession>
<dbReference type="OrthoDB" id="43820at2759"/>
<reference evidence="2" key="2">
    <citation type="submission" date="2008-08" db="EMBL/GenBank/DDBJ databases">
        <authorList>
            <consortium name="Diatom Consortium"/>
            <person name="Grigoriev I."/>
            <person name="Grimwood J."/>
            <person name="Kuo A."/>
            <person name="Otillar R.P."/>
            <person name="Salamov A."/>
            <person name="Detter J.C."/>
            <person name="Lindquist E."/>
            <person name="Shapiro H."/>
            <person name="Lucas S."/>
            <person name="Glavina del Rio T."/>
            <person name="Pitluck S."/>
            <person name="Rokhsar D."/>
            <person name="Bowler C."/>
        </authorList>
    </citation>
    <scope>GENOME REANNOTATION</scope>
    <source>
        <strain evidence="2">CCAP 1055/1</strain>
    </source>
</reference>
<evidence type="ECO:0000313" key="2">
    <source>
        <dbReference type="Proteomes" id="UP000000759"/>
    </source>
</evidence>
<proteinExistence type="predicted"/>
<organism evidence="1 2">
    <name type="scientific">Phaeodactylum tricornutum (strain CCAP 1055/1)</name>
    <dbReference type="NCBI Taxonomy" id="556484"/>
    <lineage>
        <taxon>Eukaryota</taxon>
        <taxon>Sar</taxon>
        <taxon>Stramenopiles</taxon>
        <taxon>Ochrophyta</taxon>
        <taxon>Bacillariophyta</taxon>
        <taxon>Bacillariophyceae</taxon>
        <taxon>Bacillariophycidae</taxon>
        <taxon>Naviculales</taxon>
        <taxon>Phaeodactylaceae</taxon>
        <taxon>Phaeodactylum</taxon>
    </lineage>
</organism>
<evidence type="ECO:0008006" key="3">
    <source>
        <dbReference type="Google" id="ProtNLM"/>
    </source>
</evidence>
<dbReference type="RefSeq" id="XP_002176419.1">
    <property type="nucleotide sequence ID" value="XM_002176383.1"/>
</dbReference>
<dbReference type="Proteomes" id="UP000000759">
    <property type="component" value="Unassembled WGS sequence"/>
</dbReference>
<dbReference type="KEGG" id="pti:PHATRDRAFT_bd1425"/>
<dbReference type="EMBL" id="DS999284">
    <property type="protein sequence ID" value="EEC42655.1"/>
    <property type="molecule type" value="Genomic_DNA"/>
</dbReference>
<gene>
    <name evidence="1" type="ORF">PHATRDRAFT_bd1425</name>
</gene>
<dbReference type="InterPro" id="IPR036866">
    <property type="entry name" value="RibonucZ/Hydroxyglut_hydro"/>
</dbReference>
<dbReference type="GeneID" id="7204920"/>
<dbReference type="eggNOG" id="ENOG502RRCY">
    <property type="taxonomic scope" value="Eukaryota"/>
</dbReference>
<dbReference type="InParanoid" id="B7S4A6"/>
<keyword evidence="2" id="KW-1185">Reference proteome</keyword>
<dbReference type="PaxDb" id="2850-Phatrdraft1425"/>
<dbReference type="PANTHER" id="PTHR46504">
    <property type="entry name" value="TRNASE Z TRZ1"/>
    <property type="match status" value="1"/>
</dbReference>
<reference evidence="1 2" key="1">
    <citation type="journal article" date="2008" name="Nature">
        <title>The Phaeodactylum genome reveals the evolutionary history of diatom genomes.</title>
        <authorList>
            <person name="Bowler C."/>
            <person name="Allen A.E."/>
            <person name="Badger J.H."/>
            <person name="Grimwood J."/>
            <person name="Jabbari K."/>
            <person name="Kuo A."/>
            <person name="Maheswari U."/>
            <person name="Martens C."/>
            <person name="Maumus F."/>
            <person name="Otillar R.P."/>
            <person name="Rayko E."/>
            <person name="Salamov A."/>
            <person name="Vandepoele K."/>
            <person name="Beszteri B."/>
            <person name="Gruber A."/>
            <person name="Heijde M."/>
            <person name="Katinka M."/>
            <person name="Mock T."/>
            <person name="Valentin K."/>
            <person name="Verret F."/>
            <person name="Berges J.A."/>
            <person name="Brownlee C."/>
            <person name="Cadoret J.P."/>
            <person name="Chiovitti A."/>
            <person name="Choi C.J."/>
            <person name="Coesel S."/>
            <person name="De Martino A."/>
            <person name="Detter J.C."/>
            <person name="Durkin C."/>
            <person name="Falciatore A."/>
            <person name="Fournet J."/>
            <person name="Haruta M."/>
            <person name="Huysman M.J."/>
            <person name="Jenkins B.D."/>
            <person name="Jiroutova K."/>
            <person name="Jorgensen R.E."/>
            <person name="Joubert Y."/>
            <person name="Kaplan A."/>
            <person name="Kroger N."/>
            <person name="Kroth P.G."/>
            <person name="La Roche J."/>
            <person name="Lindquist E."/>
            <person name="Lommer M."/>
            <person name="Martin-Jezequel V."/>
            <person name="Lopez P.J."/>
            <person name="Lucas S."/>
            <person name="Mangogna M."/>
            <person name="McGinnis K."/>
            <person name="Medlin L.K."/>
            <person name="Montsant A."/>
            <person name="Oudot-Le Secq M.P."/>
            <person name="Napoli C."/>
            <person name="Obornik M."/>
            <person name="Parker M.S."/>
            <person name="Petit J.L."/>
            <person name="Porcel B.M."/>
            <person name="Poulsen N."/>
            <person name="Robison M."/>
            <person name="Rychlewski L."/>
            <person name="Rynearson T.A."/>
            <person name="Schmutz J."/>
            <person name="Shapiro H."/>
            <person name="Siaut M."/>
            <person name="Stanley M."/>
            <person name="Sussman M.R."/>
            <person name="Taylor A.R."/>
            <person name="Vardi A."/>
            <person name="von Dassow P."/>
            <person name="Vyverman W."/>
            <person name="Willis A."/>
            <person name="Wyrwicz L.S."/>
            <person name="Rokhsar D.S."/>
            <person name="Weissenbach J."/>
            <person name="Armbrust E.V."/>
            <person name="Green B.R."/>
            <person name="Van de Peer Y."/>
            <person name="Grigoriev I.V."/>
        </authorList>
    </citation>
    <scope>NUCLEOTIDE SEQUENCE [LARGE SCALE GENOMIC DNA]</scope>
    <source>
        <strain evidence="1 2">CCAP 1055/1</strain>
    </source>
</reference>
<dbReference type="SUPFAM" id="SSF56281">
    <property type="entry name" value="Metallo-hydrolase/oxidoreductase"/>
    <property type="match status" value="1"/>
</dbReference>
<name>B7S4A6_PHATC</name>
<dbReference type="PANTHER" id="PTHR46504:SF2">
    <property type="entry name" value="TRNASE Z TRZ1"/>
    <property type="match status" value="1"/>
</dbReference>
<dbReference type="STRING" id="556484.B7S4A6"/>
<dbReference type="Gene3D" id="3.60.15.10">
    <property type="entry name" value="Ribonuclease Z/Hydroxyacylglutathione hydrolase-like"/>
    <property type="match status" value="1"/>
</dbReference>
<dbReference type="HOGENOM" id="CLU_052686_0_0_1"/>
<protein>
    <recommendedName>
        <fullName evidence="3">Metallo-beta-lactamase domain-containing protein</fullName>
    </recommendedName>
</protein>